<dbReference type="Proteomes" id="UP000054279">
    <property type="component" value="Unassembled WGS sequence"/>
</dbReference>
<dbReference type="HOGENOM" id="CLU_2612687_0_0_1"/>
<reference evidence="2 3" key="1">
    <citation type="submission" date="2014-06" db="EMBL/GenBank/DDBJ databases">
        <title>Evolutionary Origins and Diversification of the Mycorrhizal Mutualists.</title>
        <authorList>
            <consortium name="DOE Joint Genome Institute"/>
            <consortium name="Mycorrhizal Genomics Consortium"/>
            <person name="Kohler A."/>
            <person name="Kuo A."/>
            <person name="Nagy L.G."/>
            <person name="Floudas D."/>
            <person name="Copeland A."/>
            <person name="Barry K.W."/>
            <person name="Cichocki N."/>
            <person name="Veneault-Fourrey C."/>
            <person name="LaButti K."/>
            <person name="Lindquist E.A."/>
            <person name="Lipzen A."/>
            <person name="Lundell T."/>
            <person name="Morin E."/>
            <person name="Murat C."/>
            <person name="Riley R."/>
            <person name="Ohm R."/>
            <person name="Sun H."/>
            <person name="Tunlid A."/>
            <person name="Henrissat B."/>
            <person name="Grigoriev I.V."/>
            <person name="Hibbett D.S."/>
            <person name="Martin F."/>
        </authorList>
    </citation>
    <scope>NUCLEOTIDE SEQUENCE [LARGE SCALE GENOMIC DNA]</scope>
    <source>
        <strain evidence="2 3">SS14</strain>
    </source>
</reference>
<feature type="domain" description="DUF5648" evidence="1">
    <location>
        <begin position="2"/>
        <end position="74"/>
    </location>
</feature>
<dbReference type="OrthoDB" id="9971254at2759"/>
<evidence type="ECO:0000313" key="3">
    <source>
        <dbReference type="Proteomes" id="UP000054279"/>
    </source>
</evidence>
<dbReference type="Pfam" id="PF18885">
    <property type="entry name" value="DUF5648"/>
    <property type="match status" value="1"/>
</dbReference>
<dbReference type="AlphaFoldDB" id="A0A0C9W4H7"/>
<sequence>TIPLFVLFNKSDIDHVYTISEAERDSYLQQGFIKNGIVGYVYPKVTPWIKPVAVAVYTVYDPDWKDHLYTQGRRDQRWH</sequence>
<dbReference type="InterPro" id="IPR043708">
    <property type="entry name" value="DUF5648"/>
</dbReference>
<accession>A0A0C9W4H7</accession>
<protein>
    <recommendedName>
        <fullName evidence="1">DUF5648 domain-containing protein</fullName>
    </recommendedName>
</protein>
<feature type="non-terminal residue" evidence="2">
    <location>
        <position position="1"/>
    </location>
</feature>
<organism evidence="2 3">
    <name type="scientific">Sphaerobolus stellatus (strain SS14)</name>
    <dbReference type="NCBI Taxonomy" id="990650"/>
    <lineage>
        <taxon>Eukaryota</taxon>
        <taxon>Fungi</taxon>
        <taxon>Dikarya</taxon>
        <taxon>Basidiomycota</taxon>
        <taxon>Agaricomycotina</taxon>
        <taxon>Agaricomycetes</taxon>
        <taxon>Phallomycetidae</taxon>
        <taxon>Geastrales</taxon>
        <taxon>Sphaerobolaceae</taxon>
        <taxon>Sphaerobolus</taxon>
    </lineage>
</organism>
<dbReference type="EMBL" id="KN837104">
    <property type="protein sequence ID" value="KIJ47137.1"/>
    <property type="molecule type" value="Genomic_DNA"/>
</dbReference>
<keyword evidence="3" id="KW-1185">Reference proteome</keyword>
<proteinExistence type="predicted"/>
<evidence type="ECO:0000313" key="2">
    <source>
        <dbReference type="EMBL" id="KIJ47137.1"/>
    </source>
</evidence>
<name>A0A0C9W4H7_SPHS4</name>
<gene>
    <name evidence="2" type="ORF">M422DRAFT_164527</name>
</gene>
<evidence type="ECO:0000259" key="1">
    <source>
        <dbReference type="Pfam" id="PF18885"/>
    </source>
</evidence>